<proteinExistence type="inferred from homology"/>
<sequence>MNSNESKETVVQREEQIRNYWSKENTFKQSVHLRKGKVPFVFYEGPPTANGLPHVGHAFGRTIKDVVARYKTMQGFQVERKAGWDTHGLPVELGVEKQLGISGKHEIERYGVESFINKCKESVFTYEKKWRSFTEELGYWVDMDSPYMTLSNEYIESVWNILSKVHEDRLLYKGHRVSPYCPSCQTSLSSHEVAQGYKDVKDLSATVKFKRLDVEEEYFLGWTTTPWTLPANVALAMNPVLTYVRVKKGNVVYIVAKSLAEKVLGENANVLSEHSGKEFEGVHYAPPFNYVSVENGHHIVLADYVTEVSGTGIVHIAPAYGEDDYKTVRQNGLSFINVVDQQGRYTTDVVELSGRFVKDCDVDIIKMLSEQDTLFHKEKYEHSYPHCWRCDSPLLYYATDSWFIKMSSLKENMLANNATVAWYPEHIKDGRFGNFLENLVDWNISRNRYWGTPLNVWICSDCHHEEAPGSIEELQKLAITPVTNDIELHKPYIDQVKCTCPKCKSVMHRTPEVIDVWFDSGSMPFAQHHYPFGNNEKFSSQFPADVVIEGIDQTRGFFYSLLAVSTLFTGKTPYKNVLSLGHVLDEHGQKMSKSKGNALDPLELISEYGADALRWSFLVDSSPWNPKRFSKKIVQDAKSKLIDTLDNTYKFYAMYSKIDSFVYDGQQTGKRTILDEWILSRLNSTVRLVNGYMDRYQFTQATREIAALVDELSNWYVRRSRNRFWASGLSEDKRAAYSTLFETLTTISRLLAPFVPYMAEDIHLELHKDSVHLQDYPKSNDSMINSELETDMQTILKIVELGRSIRNAKNMKVKQPLQQIIVWRSNGERFLSAYTAIIKDELNVKDVVYTEDISQYESNVFKLNFKTAGAAFGKLVNSIKEYVDHITDNEKKVLLDHGQLQIEVKNQTVILKKEHINVEYIVSSGFEIAGDQQLRVLLDIKLTPQLVEEGQVRELIRAVQDTRKKLDLPVEMYITIKIFATEDIKEKLQRFEGLIKENVLVHHINFGILNDSEQQIDVKFDDDIVKVSLEY</sequence>
<evidence type="ECO:0000259" key="16">
    <source>
        <dbReference type="Pfam" id="PF00133"/>
    </source>
</evidence>
<dbReference type="Proteomes" id="UP000037146">
    <property type="component" value="Unassembled WGS sequence"/>
</dbReference>
<dbReference type="GO" id="GO:0005524">
    <property type="term" value="F:ATP binding"/>
    <property type="evidence" value="ECO:0007669"/>
    <property type="project" value="UniProtKB-UniRule"/>
</dbReference>
<reference evidence="19" key="1">
    <citation type="submission" date="2015-07" db="EMBL/GenBank/DDBJ databases">
        <title>Genome sequencing project for genomic taxonomy and phylogenomics of Bacillus-like bacteria.</title>
        <authorList>
            <person name="Liu B."/>
            <person name="Wang J."/>
            <person name="Zhu Y."/>
            <person name="Liu G."/>
            <person name="Chen Q."/>
            <person name="Chen Z."/>
            <person name="Lan J."/>
            <person name="Che J."/>
            <person name="Ge C."/>
            <person name="Shi H."/>
            <person name="Pan Z."/>
            <person name="Liu X."/>
        </authorList>
    </citation>
    <scope>NUCLEOTIDE SEQUENCE [LARGE SCALE GENOMIC DNA]</scope>
    <source>
        <strain evidence="19">FJAT-27997</strain>
    </source>
</reference>
<feature type="binding site" evidence="15">
    <location>
        <position position="593"/>
    </location>
    <ligand>
        <name>ATP</name>
        <dbReference type="ChEBI" id="CHEBI:30616"/>
    </ligand>
</feature>
<dbReference type="InterPro" id="IPR001412">
    <property type="entry name" value="aa-tRNA-synth_I_CS"/>
</dbReference>
<dbReference type="PANTHER" id="PTHR42780:SF1">
    <property type="entry name" value="ISOLEUCINE--TRNA LIGASE, CYTOPLASMIC"/>
    <property type="match status" value="1"/>
</dbReference>
<dbReference type="PATRIC" id="fig|1679170.3.peg.2578"/>
<keyword evidence="11 15" id="KW-0648">Protein biosynthesis</keyword>
<dbReference type="InterPro" id="IPR033709">
    <property type="entry name" value="Anticodon_Ile_ABEc"/>
</dbReference>
<evidence type="ECO:0000256" key="3">
    <source>
        <dbReference type="ARBA" id="ARBA00007078"/>
    </source>
</evidence>
<dbReference type="InterPro" id="IPR013155">
    <property type="entry name" value="M/V/L/I-tRNA-synth_anticd-bd"/>
</dbReference>
<comment type="function">
    <text evidence="13 15">Catalyzes the attachment of isoleucine to tRNA(Ile). As IleRS can inadvertently accommodate and process structurally similar amino acids such as valine, to avoid such errors it has two additional distinct tRNA(Ile)-dependent editing activities. One activity is designated as 'pretransfer' editing and involves the hydrolysis of activated Val-AMP. The other activity is designated 'posttransfer' editing and involves deacylation of mischarged Val-tRNA(Ile).</text>
</comment>
<dbReference type="GO" id="GO:0002161">
    <property type="term" value="F:aminoacyl-tRNA deacylase activity"/>
    <property type="evidence" value="ECO:0007669"/>
    <property type="project" value="InterPro"/>
</dbReference>
<keyword evidence="10 15" id="KW-0067">ATP-binding</keyword>
<comment type="subcellular location">
    <subcellularLocation>
        <location evidence="2 15">Cytoplasm</location>
    </subcellularLocation>
</comment>
<dbReference type="NCBIfam" id="TIGR00392">
    <property type="entry name" value="ileS"/>
    <property type="match status" value="1"/>
</dbReference>
<evidence type="ECO:0000256" key="14">
    <source>
        <dbReference type="ARBA" id="ARBA00048359"/>
    </source>
</evidence>
<dbReference type="SUPFAM" id="SSF50677">
    <property type="entry name" value="ValRS/IleRS/LeuRS editing domain"/>
    <property type="match status" value="1"/>
</dbReference>
<feature type="short sequence motif" description="'KMSKS' region" evidence="15">
    <location>
        <begin position="590"/>
        <end position="594"/>
    </location>
</feature>
<evidence type="ECO:0000256" key="10">
    <source>
        <dbReference type="ARBA" id="ARBA00022840"/>
    </source>
</evidence>
<dbReference type="Gene3D" id="3.40.50.620">
    <property type="entry name" value="HUPs"/>
    <property type="match status" value="2"/>
</dbReference>
<accession>A0A0K9GUX8</accession>
<evidence type="ECO:0000313" key="18">
    <source>
        <dbReference type="EMBL" id="KMY50042.1"/>
    </source>
</evidence>
<gene>
    <name evidence="15" type="primary">ileS</name>
    <name evidence="18" type="ORF">AC625_11420</name>
</gene>
<dbReference type="OrthoDB" id="9810365at2"/>
<dbReference type="EC" id="6.1.1.5" evidence="15"/>
<keyword evidence="5 15" id="KW-0963">Cytoplasm</keyword>
<evidence type="ECO:0000256" key="1">
    <source>
        <dbReference type="ARBA" id="ARBA00001947"/>
    </source>
</evidence>
<feature type="domain" description="Methionyl/Valyl/Leucyl/Isoleucyl-tRNA synthetase anticodon-binding" evidence="17">
    <location>
        <begin position="675"/>
        <end position="820"/>
    </location>
</feature>
<dbReference type="PRINTS" id="PR00984">
    <property type="entry name" value="TRNASYNTHILE"/>
</dbReference>
<evidence type="ECO:0000256" key="8">
    <source>
        <dbReference type="ARBA" id="ARBA00022741"/>
    </source>
</evidence>
<dbReference type="GO" id="GO:0004822">
    <property type="term" value="F:isoleucine-tRNA ligase activity"/>
    <property type="evidence" value="ECO:0007669"/>
    <property type="project" value="UniProtKB-UniRule"/>
</dbReference>
<dbReference type="Pfam" id="PF19302">
    <property type="entry name" value="DUF5915"/>
    <property type="match status" value="1"/>
</dbReference>
<comment type="subunit">
    <text evidence="4 15">Monomer.</text>
</comment>
<dbReference type="InterPro" id="IPR009008">
    <property type="entry name" value="Val/Leu/Ile-tRNA-synth_edit"/>
</dbReference>
<dbReference type="GO" id="GO:0008270">
    <property type="term" value="F:zinc ion binding"/>
    <property type="evidence" value="ECO:0007669"/>
    <property type="project" value="UniProtKB-UniRule"/>
</dbReference>
<dbReference type="Pfam" id="PF08264">
    <property type="entry name" value="Anticodon_1"/>
    <property type="match status" value="1"/>
</dbReference>
<dbReference type="SUPFAM" id="SSF47323">
    <property type="entry name" value="Anticodon-binding domain of a subclass of class I aminoacyl-tRNA synthetases"/>
    <property type="match status" value="1"/>
</dbReference>
<protein>
    <recommendedName>
        <fullName evidence="15">Isoleucine--tRNA ligase</fullName>
        <ecNumber evidence="15">6.1.1.5</ecNumber>
    </recommendedName>
    <alternativeName>
        <fullName evidence="15">Isoleucyl-tRNA synthetase</fullName>
        <shortName evidence="15">IleRS</shortName>
    </alternativeName>
</protein>
<evidence type="ECO:0000256" key="15">
    <source>
        <dbReference type="HAMAP-Rule" id="MF_02003"/>
    </source>
</evidence>
<evidence type="ECO:0000256" key="11">
    <source>
        <dbReference type="ARBA" id="ARBA00022917"/>
    </source>
</evidence>
<comment type="caution">
    <text evidence="18">The sequence shown here is derived from an EMBL/GenBank/DDBJ whole genome shotgun (WGS) entry which is preliminary data.</text>
</comment>
<organism evidence="18 19">
    <name type="scientific">Peribacillus loiseleuriae</name>
    <dbReference type="NCBI Taxonomy" id="1679170"/>
    <lineage>
        <taxon>Bacteria</taxon>
        <taxon>Bacillati</taxon>
        <taxon>Bacillota</taxon>
        <taxon>Bacilli</taxon>
        <taxon>Bacillales</taxon>
        <taxon>Bacillaceae</taxon>
        <taxon>Peribacillus</taxon>
    </lineage>
</organism>
<evidence type="ECO:0000256" key="6">
    <source>
        <dbReference type="ARBA" id="ARBA00022598"/>
    </source>
</evidence>
<keyword evidence="19" id="KW-1185">Reference proteome</keyword>
<evidence type="ECO:0000256" key="12">
    <source>
        <dbReference type="ARBA" id="ARBA00023146"/>
    </source>
</evidence>
<evidence type="ECO:0000256" key="9">
    <source>
        <dbReference type="ARBA" id="ARBA00022833"/>
    </source>
</evidence>
<dbReference type="InterPro" id="IPR014729">
    <property type="entry name" value="Rossmann-like_a/b/a_fold"/>
</dbReference>
<dbReference type="RefSeq" id="WP_049681394.1">
    <property type="nucleotide sequence ID" value="NZ_LFZW01000001.1"/>
</dbReference>
<dbReference type="CDD" id="cd07961">
    <property type="entry name" value="Anticodon_Ia_Ile_ABEc"/>
    <property type="match status" value="1"/>
</dbReference>
<dbReference type="GO" id="GO:0006428">
    <property type="term" value="P:isoleucyl-tRNA aminoacylation"/>
    <property type="evidence" value="ECO:0007669"/>
    <property type="project" value="UniProtKB-UniRule"/>
</dbReference>
<dbReference type="Pfam" id="PF00133">
    <property type="entry name" value="tRNA-synt_1"/>
    <property type="match status" value="1"/>
</dbReference>
<name>A0A0K9GUX8_9BACI</name>
<dbReference type="Gene3D" id="1.10.730.10">
    <property type="entry name" value="Isoleucyl-tRNA Synthetase, Domain 1"/>
    <property type="match status" value="1"/>
</dbReference>
<evidence type="ECO:0000256" key="5">
    <source>
        <dbReference type="ARBA" id="ARBA00022490"/>
    </source>
</evidence>
<keyword evidence="8 15" id="KW-0547">Nucleotide-binding</keyword>
<keyword evidence="7 15" id="KW-0479">Metal-binding</keyword>
<dbReference type="GO" id="GO:0000049">
    <property type="term" value="F:tRNA binding"/>
    <property type="evidence" value="ECO:0007669"/>
    <property type="project" value="InterPro"/>
</dbReference>
<dbReference type="GO" id="GO:0005737">
    <property type="term" value="C:cytoplasm"/>
    <property type="evidence" value="ECO:0007669"/>
    <property type="project" value="UniProtKB-SubCell"/>
</dbReference>
<keyword evidence="6 15" id="KW-0436">Ligase</keyword>
<dbReference type="HAMAP" id="MF_02003">
    <property type="entry name" value="Ile_tRNA_synth_type2"/>
    <property type="match status" value="1"/>
</dbReference>
<feature type="domain" description="Aminoacyl-tRNA synthetase class Ia" evidence="16">
    <location>
        <begin position="17"/>
        <end position="620"/>
    </location>
</feature>
<comment type="catalytic activity">
    <reaction evidence="14 15">
        <text>tRNA(Ile) + L-isoleucine + ATP = L-isoleucyl-tRNA(Ile) + AMP + diphosphate</text>
        <dbReference type="Rhea" id="RHEA:11060"/>
        <dbReference type="Rhea" id="RHEA-COMP:9666"/>
        <dbReference type="Rhea" id="RHEA-COMP:9695"/>
        <dbReference type="ChEBI" id="CHEBI:30616"/>
        <dbReference type="ChEBI" id="CHEBI:33019"/>
        <dbReference type="ChEBI" id="CHEBI:58045"/>
        <dbReference type="ChEBI" id="CHEBI:78442"/>
        <dbReference type="ChEBI" id="CHEBI:78528"/>
        <dbReference type="ChEBI" id="CHEBI:456215"/>
        <dbReference type="EC" id="6.1.1.5"/>
    </reaction>
</comment>
<comment type="similarity">
    <text evidence="3 15">Belongs to the class-I aminoacyl-tRNA synthetase family. IleS type 2 subfamily.</text>
</comment>
<dbReference type="FunFam" id="3.40.50.620:FF:000075">
    <property type="entry name" value="Isoleucine--tRNA ligase"/>
    <property type="match status" value="1"/>
</dbReference>
<evidence type="ECO:0000256" key="13">
    <source>
        <dbReference type="ARBA" id="ARBA00025217"/>
    </source>
</evidence>
<keyword evidence="12 15" id="KW-0030">Aminoacyl-tRNA synthetase</keyword>
<dbReference type="SUPFAM" id="SSF52374">
    <property type="entry name" value="Nucleotidylyl transferase"/>
    <property type="match status" value="1"/>
</dbReference>
<evidence type="ECO:0000313" key="19">
    <source>
        <dbReference type="Proteomes" id="UP000037146"/>
    </source>
</evidence>
<dbReference type="PROSITE" id="PS00178">
    <property type="entry name" value="AA_TRNA_LIGASE_I"/>
    <property type="match status" value="1"/>
</dbReference>
<dbReference type="CDD" id="cd00818">
    <property type="entry name" value="IleRS_core"/>
    <property type="match status" value="1"/>
</dbReference>
<evidence type="ECO:0000256" key="2">
    <source>
        <dbReference type="ARBA" id="ARBA00004496"/>
    </source>
</evidence>
<dbReference type="InterPro" id="IPR009080">
    <property type="entry name" value="tRNAsynth_Ia_anticodon-bd"/>
</dbReference>
<comment type="domain">
    <text evidence="15">IleRS has two distinct active sites: one for aminoacylation and one for editing. The misactivated valine is translocated from the active site to the editing site, which sterically excludes the correctly activated isoleucine. The single editing site contains two valyl binding pockets, one specific for each substrate (Val-AMP or Val-tRNA(Ile)).</text>
</comment>
<dbReference type="AlphaFoldDB" id="A0A0K9GUX8"/>
<dbReference type="EMBL" id="LFZW01000001">
    <property type="protein sequence ID" value="KMY50042.1"/>
    <property type="molecule type" value="Genomic_DNA"/>
</dbReference>
<dbReference type="InterPro" id="IPR002300">
    <property type="entry name" value="aa-tRNA-synth_Ia"/>
</dbReference>
<dbReference type="InterPro" id="IPR023586">
    <property type="entry name" value="Ile-tRNA-ligase_type2"/>
</dbReference>
<dbReference type="InterPro" id="IPR002301">
    <property type="entry name" value="Ile-tRNA-ligase"/>
</dbReference>
<feature type="short sequence motif" description="'HIGH' region" evidence="15">
    <location>
        <begin position="47"/>
        <end position="57"/>
    </location>
</feature>
<evidence type="ECO:0000256" key="4">
    <source>
        <dbReference type="ARBA" id="ARBA00011245"/>
    </source>
</evidence>
<keyword evidence="9 15" id="KW-0862">Zinc</keyword>
<evidence type="ECO:0000259" key="17">
    <source>
        <dbReference type="Pfam" id="PF08264"/>
    </source>
</evidence>
<dbReference type="PANTHER" id="PTHR42780">
    <property type="entry name" value="SOLEUCYL-TRNA SYNTHETASE"/>
    <property type="match status" value="1"/>
</dbReference>
<dbReference type="STRING" id="1679170.AC625_11420"/>
<dbReference type="FunFam" id="3.40.50.620:FF:000063">
    <property type="entry name" value="Isoleucine--tRNA ligase"/>
    <property type="match status" value="1"/>
</dbReference>
<evidence type="ECO:0000256" key="7">
    <source>
        <dbReference type="ARBA" id="ARBA00022723"/>
    </source>
</evidence>
<comment type="cofactor">
    <cofactor evidence="1 15">
        <name>Zn(2+)</name>
        <dbReference type="ChEBI" id="CHEBI:29105"/>
    </cofactor>
</comment>